<organism evidence="2 4">
    <name type="scientific">Medicago truncatula</name>
    <name type="common">Barrel medic</name>
    <name type="synonym">Medicago tribuloides</name>
    <dbReference type="NCBI Taxonomy" id="3880"/>
    <lineage>
        <taxon>Eukaryota</taxon>
        <taxon>Viridiplantae</taxon>
        <taxon>Streptophyta</taxon>
        <taxon>Embryophyta</taxon>
        <taxon>Tracheophyta</taxon>
        <taxon>Spermatophyta</taxon>
        <taxon>Magnoliopsida</taxon>
        <taxon>eudicotyledons</taxon>
        <taxon>Gunneridae</taxon>
        <taxon>Pentapetalae</taxon>
        <taxon>rosids</taxon>
        <taxon>fabids</taxon>
        <taxon>Fabales</taxon>
        <taxon>Fabaceae</taxon>
        <taxon>Papilionoideae</taxon>
        <taxon>50 kb inversion clade</taxon>
        <taxon>NPAAA clade</taxon>
        <taxon>Hologalegina</taxon>
        <taxon>IRL clade</taxon>
        <taxon>Trifolieae</taxon>
        <taxon>Medicago</taxon>
    </lineage>
</organism>
<proteinExistence type="predicted"/>
<keyword evidence="4" id="KW-1185">Reference proteome</keyword>
<reference evidence="2 4" key="1">
    <citation type="journal article" date="2011" name="Nature">
        <title>The Medicago genome provides insight into the evolution of rhizobial symbioses.</title>
        <authorList>
            <person name="Young N.D."/>
            <person name="Debelle F."/>
            <person name="Oldroyd G.E."/>
            <person name="Geurts R."/>
            <person name="Cannon S.B."/>
            <person name="Udvardi M.K."/>
            <person name="Benedito V.A."/>
            <person name="Mayer K.F."/>
            <person name="Gouzy J."/>
            <person name="Schoof H."/>
            <person name="Van de Peer Y."/>
            <person name="Proost S."/>
            <person name="Cook D.R."/>
            <person name="Meyers B.C."/>
            <person name="Spannagl M."/>
            <person name="Cheung F."/>
            <person name="De Mita S."/>
            <person name="Krishnakumar V."/>
            <person name="Gundlach H."/>
            <person name="Zhou S."/>
            <person name="Mudge J."/>
            <person name="Bharti A.K."/>
            <person name="Murray J.D."/>
            <person name="Naoumkina M.A."/>
            <person name="Rosen B."/>
            <person name="Silverstein K.A."/>
            <person name="Tang H."/>
            <person name="Rombauts S."/>
            <person name="Zhao P.X."/>
            <person name="Zhou P."/>
            <person name="Barbe V."/>
            <person name="Bardou P."/>
            <person name="Bechner M."/>
            <person name="Bellec A."/>
            <person name="Berger A."/>
            <person name="Berges H."/>
            <person name="Bidwell S."/>
            <person name="Bisseling T."/>
            <person name="Choisne N."/>
            <person name="Couloux A."/>
            <person name="Denny R."/>
            <person name="Deshpande S."/>
            <person name="Dai X."/>
            <person name="Doyle J.J."/>
            <person name="Dudez A.M."/>
            <person name="Farmer A.D."/>
            <person name="Fouteau S."/>
            <person name="Franken C."/>
            <person name="Gibelin C."/>
            <person name="Gish J."/>
            <person name="Goldstein S."/>
            <person name="Gonzalez A.J."/>
            <person name="Green P.J."/>
            <person name="Hallab A."/>
            <person name="Hartog M."/>
            <person name="Hua A."/>
            <person name="Humphray S.J."/>
            <person name="Jeong D.H."/>
            <person name="Jing Y."/>
            <person name="Jocker A."/>
            <person name="Kenton S.M."/>
            <person name="Kim D.J."/>
            <person name="Klee K."/>
            <person name="Lai H."/>
            <person name="Lang C."/>
            <person name="Lin S."/>
            <person name="Macmil S.L."/>
            <person name="Magdelenat G."/>
            <person name="Matthews L."/>
            <person name="McCorrison J."/>
            <person name="Monaghan E.L."/>
            <person name="Mun J.H."/>
            <person name="Najar F.Z."/>
            <person name="Nicholson C."/>
            <person name="Noirot C."/>
            <person name="O'Bleness M."/>
            <person name="Paule C.R."/>
            <person name="Poulain J."/>
            <person name="Prion F."/>
            <person name="Qin B."/>
            <person name="Qu C."/>
            <person name="Retzel E.F."/>
            <person name="Riddle C."/>
            <person name="Sallet E."/>
            <person name="Samain S."/>
            <person name="Samson N."/>
            <person name="Sanders I."/>
            <person name="Saurat O."/>
            <person name="Scarpelli C."/>
            <person name="Schiex T."/>
            <person name="Segurens B."/>
            <person name="Severin A.J."/>
            <person name="Sherrier D.J."/>
            <person name="Shi R."/>
            <person name="Sims S."/>
            <person name="Singer S.R."/>
            <person name="Sinharoy S."/>
            <person name="Sterck L."/>
            <person name="Viollet A."/>
            <person name="Wang B.B."/>
            <person name="Wang K."/>
            <person name="Wang M."/>
            <person name="Wang X."/>
            <person name="Warfsmann J."/>
            <person name="Weissenbach J."/>
            <person name="White D.D."/>
            <person name="White J.D."/>
            <person name="Wiley G.B."/>
            <person name="Wincker P."/>
            <person name="Xing Y."/>
            <person name="Yang L."/>
            <person name="Yao Z."/>
            <person name="Ying F."/>
            <person name="Zhai J."/>
            <person name="Zhou L."/>
            <person name="Zuber A."/>
            <person name="Denarie J."/>
            <person name="Dixon R.A."/>
            <person name="May G.D."/>
            <person name="Schwartz D.C."/>
            <person name="Rogers J."/>
            <person name="Quetier F."/>
            <person name="Town C.D."/>
            <person name="Roe B.A."/>
        </authorList>
    </citation>
    <scope>NUCLEOTIDE SEQUENCE [LARGE SCALE GENOMIC DNA]</scope>
    <source>
        <strain evidence="2">A17</strain>
        <strain evidence="3 4">cv. Jemalong A17</strain>
    </source>
</reference>
<name>G7K093_MEDTR</name>
<feature type="region of interest" description="Disordered" evidence="1">
    <location>
        <begin position="175"/>
        <end position="201"/>
    </location>
</feature>
<dbReference type="EMBL" id="CM001221">
    <property type="protein sequence ID" value="AES96174.2"/>
    <property type="molecule type" value="Genomic_DNA"/>
</dbReference>
<dbReference type="Proteomes" id="UP000002051">
    <property type="component" value="Chromosome 5"/>
</dbReference>
<dbReference type="HOGENOM" id="CLU_1362240_0_0_1"/>
<sequence>MSLFGVPAADDGLNPVVRIVINNIVSKRFGLTKAEVSGLTIEEKARLIKSTFSEAEIKRLLEEEVNRFFAPFKSLLHLFFPALAECEKKLATSMTPLNFTSISSSSLLVWLWNKVFPSSQHGVARLTNNAAQQERHERCFCFSKSKYSKSPKLKGLKGIAEETYIQETDTDFRQEVKQHQEGTSGAFDPSSRSTGMHTSYF</sequence>
<evidence type="ECO:0000256" key="1">
    <source>
        <dbReference type="SAM" id="MobiDB-lite"/>
    </source>
</evidence>
<feature type="compositionally biased region" description="Polar residues" evidence="1">
    <location>
        <begin position="190"/>
        <end position="201"/>
    </location>
</feature>
<evidence type="ECO:0000313" key="2">
    <source>
        <dbReference type="EMBL" id="AES96174.2"/>
    </source>
</evidence>
<accession>A0A0C3XGN9</accession>
<accession>G7K093</accession>
<dbReference type="PaxDb" id="3880-AES96174"/>
<dbReference type="AlphaFoldDB" id="G7K093"/>
<evidence type="ECO:0000313" key="3">
    <source>
        <dbReference type="EnsemblPlants" id="AES96174"/>
    </source>
</evidence>
<protein>
    <submittedName>
        <fullName evidence="2 3">Uncharacterized protein</fullName>
    </submittedName>
</protein>
<gene>
    <name evidence="2" type="ordered locus">MTR_5g034100</name>
</gene>
<reference evidence="2 4" key="2">
    <citation type="journal article" date="2014" name="BMC Genomics">
        <title>An improved genome release (version Mt4.0) for the model legume Medicago truncatula.</title>
        <authorList>
            <person name="Tang H."/>
            <person name="Krishnakumar V."/>
            <person name="Bidwell S."/>
            <person name="Rosen B."/>
            <person name="Chan A."/>
            <person name="Zhou S."/>
            <person name="Gentzbittel L."/>
            <person name="Childs K.L."/>
            <person name="Yandell M."/>
            <person name="Gundlach H."/>
            <person name="Mayer K.F."/>
            <person name="Schwartz D.C."/>
            <person name="Town C.D."/>
        </authorList>
    </citation>
    <scope>GENOME REANNOTATION</scope>
    <source>
        <strain evidence="3 4">cv. Jemalong A17</strain>
    </source>
</reference>
<evidence type="ECO:0000313" key="4">
    <source>
        <dbReference type="Proteomes" id="UP000002051"/>
    </source>
</evidence>
<dbReference type="EnsemblPlants" id="AES96174">
    <property type="protein sequence ID" value="AES96174"/>
    <property type="gene ID" value="MTR_5g034100"/>
</dbReference>
<reference evidence="3" key="3">
    <citation type="submission" date="2015-04" db="UniProtKB">
        <authorList>
            <consortium name="EnsemblPlants"/>
        </authorList>
    </citation>
    <scope>IDENTIFICATION</scope>
    <source>
        <strain evidence="3">cv. Jemalong A17</strain>
    </source>
</reference>